<evidence type="ECO:0000313" key="2">
    <source>
        <dbReference type="Proteomes" id="UP000235371"/>
    </source>
</evidence>
<dbReference type="RefSeq" id="XP_024741174.1">
    <property type="nucleotide sequence ID" value="XM_024882606.1"/>
</dbReference>
<accession>A0A2J6TMM2</accession>
<reference evidence="1 2" key="1">
    <citation type="submission" date="2016-04" db="EMBL/GenBank/DDBJ databases">
        <title>A degradative enzymes factory behind the ericoid mycorrhizal symbiosis.</title>
        <authorList>
            <consortium name="DOE Joint Genome Institute"/>
            <person name="Martino E."/>
            <person name="Morin E."/>
            <person name="Grelet G."/>
            <person name="Kuo A."/>
            <person name="Kohler A."/>
            <person name="Daghino S."/>
            <person name="Barry K."/>
            <person name="Choi C."/>
            <person name="Cichocki N."/>
            <person name="Clum A."/>
            <person name="Copeland A."/>
            <person name="Hainaut M."/>
            <person name="Haridas S."/>
            <person name="Labutti K."/>
            <person name="Lindquist E."/>
            <person name="Lipzen A."/>
            <person name="Khouja H.-R."/>
            <person name="Murat C."/>
            <person name="Ohm R."/>
            <person name="Olson A."/>
            <person name="Spatafora J."/>
            <person name="Veneault-Fourrey C."/>
            <person name="Henrissat B."/>
            <person name="Grigoriev I."/>
            <person name="Martin F."/>
            <person name="Perotto S."/>
        </authorList>
    </citation>
    <scope>NUCLEOTIDE SEQUENCE [LARGE SCALE GENOMIC DNA]</scope>
    <source>
        <strain evidence="1 2">E</strain>
    </source>
</reference>
<name>A0A2J6TMM2_9HELO</name>
<organism evidence="1 2">
    <name type="scientific">Hyaloscypha bicolor E</name>
    <dbReference type="NCBI Taxonomy" id="1095630"/>
    <lineage>
        <taxon>Eukaryota</taxon>
        <taxon>Fungi</taxon>
        <taxon>Dikarya</taxon>
        <taxon>Ascomycota</taxon>
        <taxon>Pezizomycotina</taxon>
        <taxon>Leotiomycetes</taxon>
        <taxon>Helotiales</taxon>
        <taxon>Hyaloscyphaceae</taxon>
        <taxon>Hyaloscypha</taxon>
        <taxon>Hyaloscypha bicolor</taxon>
    </lineage>
</organism>
<dbReference type="AlphaFoldDB" id="A0A2J6TMM2"/>
<dbReference type="InParanoid" id="A0A2J6TMM2"/>
<evidence type="ECO:0000313" key="1">
    <source>
        <dbReference type="EMBL" id="PMD64270.1"/>
    </source>
</evidence>
<dbReference type="GeneID" id="36590683"/>
<dbReference type="OrthoDB" id="3553147at2759"/>
<dbReference type="EMBL" id="KZ613769">
    <property type="protein sequence ID" value="PMD64270.1"/>
    <property type="molecule type" value="Genomic_DNA"/>
</dbReference>
<protein>
    <submittedName>
        <fullName evidence="1">Uncharacterized protein</fullName>
    </submittedName>
</protein>
<gene>
    <name evidence="1" type="ORF">K444DRAFT_626137</name>
</gene>
<dbReference type="Proteomes" id="UP000235371">
    <property type="component" value="Unassembled WGS sequence"/>
</dbReference>
<keyword evidence="2" id="KW-1185">Reference proteome</keyword>
<proteinExistence type="predicted"/>
<sequence length="273" mass="30670">MSSYFEHVNAYFGVSGKSAESVHSTESPGYSLLSLIDCTQAAEATIPRDRLFALLSFANDLVSEERQQLQPDYYEILDWKIFRRHVSILVEKDQYMVVLLRSATKPADPKVPSWICSLFTPVPTLTILVLPLGIVDSGFYNAGGSSRVNLRFGYLDELLISGGVVDTIERVATSPPFNKPRGYFQISEASKVFDEIDLISEDLALHPTGESPFGVKWRTLVAKKVGNSQRGSSRIWRAIQGHAGRYEQHIYYSYPRGHAGLYARALYYGFRRS</sequence>